<reference evidence="1" key="1">
    <citation type="submission" date="2022-07" db="EMBL/GenBank/DDBJ databases">
        <title>Draft genome sequence of Zalerion maritima ATCC 34329, a (micro)plastics degrading marine fungus.</title>
        <authorList>
            <person name="Paco A."/>
            <person name="Goncalves M.F.M."/>
            <person name="Rocha-Santos T.A.P."/>
            <person name="Alves A."/>
        </authorList>
    </citation>
    <scope>NUCLEOTIDE SEQUENCE</scope>
    <source>
        <strain evidence="1">ATCC 34329</strain>
    </source>
</reference>
<gene>
    <name evidence="1" type="ORF">MKZ38_005008</name>
</gene>
<name>A0AAD5WP82_9PEZI</name>
<sequence>MLFLRPGLRCRFQPAKLSQTFGQTPARLFSTSTRRHGQLSIFVNNLHRPHHGLQQSALDEVELYAERFKHHRHIGSDHSYLSVLFDQMIPPEHSDGVLVVASSELVSWIDDAQFIPNLLRALFHSSPSWGEPPPDKINVVAAVTAGISPKAPGISILHGNTNTILPDFGRHSLPHSNDSDGKLASLSFSMPPLGDSAEQTSAAGGEIEVTQPLANTIFDNGMQSTLRASTWARDQAGTYGLIEEFPLSTQRVVPDSTTKQSTTSGSVPLMAVCPPRKVTSGLGNIIRQIEIDGENVPASKELEKNIDKLLTNSPDPGPVSIWACMIPEDKLSSGGCSFMDIFQKEKLDSFYEDIQGQQMAQVPVKMLVDGCQIFQVLSGGGGWGAKQGLLSLDSETSYSIGDTDEDLEMFVKSFTSFNISGAATGMVTPGDYVQFFINFPSTPAKPSPGTFLGVGGSSLDSPVSTEGEHAISMLVGHFGTLSSKGMFLGGSKSQTGMEAKINTDGACLQGRWPKE</sequence>
<evidence type="ECO:0000313" key="2">
    <source>
        <dbReference type="Proteomes" id="UP001201980"/>
    </source>
</evidence>
<comment type="caution">
    <text evidence="1">The sequence shown here is derived from an EMBL/GenBank/DDBJ whole genome shotgun (WGS) entry which is preliminary data.</text>
</comment>
<proteinExistence type="predicted"/>
<dbReference type="Proteomes" id="UP001201980">
    <property type="component" value="Unassembled WGS sequence"/>
</dbReference>
<protein>
    <submittedName>
        <fullName evidence="1">Uncharacterized protein</fullName>
    </submittedName>
</protein>
<keyword evidence="2" id="KW-1185">Reference proteome</keyword>
<dbReference type="AlphaFoldDB" id="A0AAD5WP82"/>
<dbReference type="EMBL" id="JAKWBI020000297">
    <property type="protein sequence ID" value="KAJ2897058.1"/>
    <property type="molecule type" value="Genomic_DNA"/>
</dbReference>
<organism evidence="1 2">
    <name type="scientific">Zalerion maritima</name>
    <dbReference type="NCBI Taxonomy" id="339359"/>
    <lineage>
        <taxon>Eukaryota</taxon>
        <taxon>Fungi</taxon>
        <taxon>Dikarya</taxon>
        <taxon>Ascomycota</taxon>
        <taxon>Pezizomycotina</taxon>
        <taxon>Sordariomycetes</taxon>
        <taxon>Lulworthiomycetidae</taxon>
        <taxon>Lulworthiales</taxon>
        <taxon>Lulworthiaceae</taxon>
        <taxon>Zalerion</taxon>
    </lineage>
</organism>
<evidence type="ECO:0000313" key="1">
    <source>
        <dbReference type="EMBL" id="KAJ2897058.1"/>
    </source>
</evidence>
<accession>A0AAD5WP82</accession>